<feature type="non-terminal residue" evidence="1">
    <location>
        <position position="1"/>
    </location>
</feature>
<evidence type="ECO:0000313" key="2">
    <source>
        <dbReference type="Proteomes" id="UP000789525"/>
    </source>
</evidence>
<dbReference type="Proteomes" id="UP000789525">
    <property type="component" value="Unassembled WGS sequence"/>
</dbReference>
<organism evidence="1 2">
    <name type="scientific">Acaulospora colombiana</name>
    <dbReference type="NCBI Taxonomy" id="27376"/>
    <lineage>
        <taxon>Eukaryota</taxon>
        <taxon>Fungi</taxon>
        <taxon>Fungi incertae sedis</taxon>
        <taxon>Mucoromycota</taxon>
        <taxon>Glomeromycotina</taxon>
        <taxon>Glomeromycetes</taxon>
        <taxon>Diversisporales</taxon>
        <taxon>Acaulosporaceae</taxon>
        <taxon>Acaulospora</taxon>
    </lineage>
</organism>
<comment type="caution">
    <text evidence="1">The sequence shown here is derived from an EMBL/GenBank/DDBJ whole genome shotgun (WGS) entry which is preliminary data.</text>
</comment>
<keyword evidence="2" id="KW-1185">Reference proteome</keyword>
<accession>A0ACA9R619</accession>
<protein>
    <submittedName>
        <fullName evidence="1">9531_t:CDS:1</fullName>
    </submittedName>
</protein>
<name>A0ACA9R619_9GLOM</name>
<proteinExistence type="predicted"/>
<reference evidence="1" key="1">
    <citation type="submission" date="2021-06" db="EMBL/GenBank/DDBJ databases">
        <authorList>
            <person name="Kallberg Y."/>
            <person name="Tangrot J."/>
            <person name="Rosling A."/>
        </authorList>
    </citation>
    <scope>NUCLEOTIDE SEQUENCE</scope>
    <source>
        <strain evidence="1">CL356</strain>
    </source>
</reference>
<gene>
    <name evidence="1" type="ORF">ACOLOM_LOCUS14181</name>
</gene>
<evidence type="ECO:0000313" key="1">
    <source>
        <dbReference type="EMBL" id="CAG8777813.1"/>
    </source>
</evidence>
<sequence length="82" mass="9128">SVGCRPHAQPPSTTRKGKFTVPVGVHNCHTILQDCRIDSQIAYISAFGGKVRVDDALVLYSQFKDKSAAMIQYIHAILDVRW</sequence>
<dbReference type="EMBL" id="CAJVPT010069279">
    <property type="protein sequence ID" value="CAG8777813.1"/>
    <property type="molecule type" value="Genomic_DNA"/>
</dbReference>